<proteinExistence type="predicted"/>
<dbReference type="AlphaFoldDB" id="A0AAV9T885"/>
<evidence type="ECO:0000313" key="3">
    <source>
        <dbReference type="Proteomes" id="UP001327957"/>
    </source>
</evidence>
<sequence>MIPPADENEDVPRAPESRPRETGLRSARFTCQPPWDPDWSQPGAIFIPPFADLPRCLALRPLRGGFWRDGGWDATVHTDCGRSGSDDALADVMSLGGFSAVDSAKVADHRS</sequence>
<accession>A0AAV9T885</accession>
<evidence type="ECO:0000256" key="1">
    <source>
        <dbReference type="SAM" id="MobiDB-lite"/>
    </source>
</evidence>
<organism evidence="2 3">
    <name type="scientific">Colletotrichum tabaci</name>
    <dbReference type="NCBI Taxonomy" id="1209068"/>
    <lineage>
        <taxon>Eukaryota</taxon>
        <taxon>Fungi</taxon>
        <taxon>Dikarya</taxon>
        <taxon>Ascomycota</taxon>
        <taxon>Pezizomycotina</taxon>
        <taxon>Sordariomycetes</taxon>
        <taxon>Hypocreomycetidae</taxon>
        <taxon>Glomerellales</taxon>
        <taxon>Glomerellaceae</taxon>
        <taxon>Colletotrichum</taxon>
        <taxon>Colletotrichum destructivum species complex</taxon>
    </lineage>
</organism>
<protein>
    <submittedName>
        <fullName evidence="2">Uncharacterized protein</fullName>
    </submittedName>
</protein>
<dbReference type="EMBL" id="JASAOK010000044">
    <property type="protein sequence ID" value="KAK6213800.1"/>
    <property type="molecule type" value="Genomic_DNA"/>
</dbReference>
<name>A0AAV9T885_9PEZI</name>
<dbReference type="Proteomes" id="UP001327957">
    <property type="component" value="Unassembled WGS sequence"/>
</dbReference>
<comment type="caution">
    <text evidence="2">The sequence shown here is derived from an EMBL/GenBank/DDBJ whole genome shotgun (WGS) entry which is preliminary data.</text>
</comment>
<keyword evidence="3" id="KW-1185">Reference proteome</keyword>
<gene>
    <name evidence="2" type="ORF">QIS74_09802</name>
</gene>
<feature type="compositionally biased region" description="Basic and acidic residues" evidence="1">
    <location>
        <begin position="10"/>
        <end position="23"/>
    </location>
</feature>
<reference evidence="2 3" key="1">
    <citation type="submission" date="2023-04" db="EMBL/GenBank/DDBJ databases">
        <title>Colletotrichum tabacum stain YC1 causing leaf anthracnose on Nicotiana tabacum(L.) cv.</title>
        <authorList>
            <person name="Ji Z."/>
            <person name="Wang M."/>
            <person name="Zhang J."/>
            <person name="Wang N."/>
            <person name="Zhou Z."/>
        </authorList>
    </citation>
    <scope>NUCLEOTIDE SEQUENCE [LARGE SCALE GENOMIC DNA]</scope>
    <source>
        <strain evidence="2 3">YC1</strain>
    </source>
</reference>
<evidence type="ECO:0000313" key="2">
    <source>
        <dbReference type="EMBL" id="KAK6213800.1"/>
    </source>
</evidence>
<feature type="region of interest" description="Disordered" evidence="1">
    <location>
        <begin position="1"/>
        <end position="36"/>
    </location>
</feature>